<dbReference type="PANTHER" id="PTHR21666:SF270">
    <property type="entry name" value="MUREIN HYDROLASE ACTIVATOR ENVC"/>
    <property type="match status" value="1"/>
</dbReference>
<feature type="transmembrane region" description="Helical" evidence="2">
    <location>
        <begin position="12"/>
        <end position="32"/>
    </location>
</feature>
<dbReference type="Gene3D" id="6.10.250.3150">
    <property type="match status" value="1"/>
</dbReference>
<sequence>MTHFFLTKRTLVVIISVFCCTAVCLGIFFTALQATGDEIEDLQEQIRQKEEEQKRLQKQVSEYQAVIHTHQHEARTLQQHIASFDAEIQILATEIEVKKAAVETKRLEIEKTKIEINLKEELIEKREQDIVYLLQSLQVVSDQSFIEIILLHDSFSDFLDKVQARDQLLAALQEIVLSLQEERALLEIQKEELLQQEEDLVNEQNELDAQNSILAEARQERAVLLSETRSSQAQYQNLLNQVNAQDKALREEIFQLEEELRKKLIPATLPQGTFIWPNKGGLITQGYGCLTSRFAVRSYPRCQTTNGQTGGFHNGVDIAAPLGSAILAADSGVVVGRSGSRYGYGNWVALRHANGVVTLYAHLSAISVGVGQHVSVGDRIGNMGSTGFSTGSHLHFVAYAPNTFRTVKSSRSGLIPIGATVNPYTYLSKIYPGQRTPK</sequence>
<keyword evidence="2" id="KW-0472">Membrane</keyword>
<keyword evidence="1" id="KW-0175">Coiled coil</keyword>
<dbReference type="PANTHER" id="PTHR21666">
    <property type="entry name" value="PEPTIDASE-RELATED"/>
    <property type="match status" value="1"/>
</dbReference>
<keyword evidence="2" id="KW-1133">Transmembrane helix</keyword>
<protein>
    <submittedName>
        <fullName evidence="4">Peptidoglycan DD-metalloendopeptidase family protein</fullName>
    </submittedName>
</protein>
<dbReference type="EMBL" id="VXOY01000024">
    <property type="protein sequence ID" value="MYE38424.1"/>
    <property type="molecule type" value="Genomic_DNA"/>
</dbReference>
<proteinExistence type="predicted"/>
<gene>
    <name evidence="4" type="ORF">F4X82_02825</name>
</gene>
<reference evidence="4 5" key="1">
    <citation type="submission" date="2019-09" db="EMBL/GenBank/DDBJ databases">
        <title>Characterisation of the sponge microbiome using genome-centric metagenomics.</title>
        <authorList>
            <person name="Engelberts J.P."/>
            <person name="Robbins S.J."/>
            <person name="De Goeij J.M."/>
            <person name="Aranda M."/>
            <person name="Bell S.C."/>
            <person name="Webster N.S."/>
        </authorList>
    </citation>
    <scope>NUCLEOTIDE SEQUENCE [LARGE SCALE GENOMIC DNA]</scope>
    <source>
        <strain evidence="4">SB0662_bin_43</strain>
    </source>
</reference>
<evidence type="ECO:0000259" key="3">
    <source>
        <dbReference type="Pfam" id="PF01551"/>
    </source>
</evidence>
<dbReference type="Proteomes" id="UP000449092">
    <property type="component" value="Unassembled WGS sequence"/>
</dbReference>
<comment type="caution">
    <text evidence="4">The sequence shown here is derived from an EMBL/GenBank/DDBJ whole genome shotgun (WGS) entry which is preliminary data.</text>
</comment>
<feature type="coiled-coil region" evidence="1">
    <location>
        <begin position="169"/>
        <end position="259"/>
    </location>
</feature>
<keyword evidence="2" id="KW-0812">Transmembrane</keyword>
<evidence type="ECO:0000256" key="2">
    <source>
        <dbReference type="SAM" id="Phobius"/>
    </source>
</evidence>
<dbReference type="GO" id="GO:0004222">
    <property type="term" value="F:metalloendopeptidase activity"/>
    <property type="evidence" value="ECO:0007669"/>
    <property type="project" value="TreeGrafter"/>
</dbReference>
<dbReference type="Pfam" id="PF01551">
    <property type="entry name" value="Peptidase_M23"/>
    <property type="match status" value="1"/>
</dbReference>
<feature type="domain" description="M23ase beta-sheet core" evidence="3">
    <location>
        <begin position="312"/>
        <end position="398"/>
    </location>
</feature>
<evidence type="ECO:0000313" key="5">
    <source>
        <dbReference type="Proteomes" id="UP000449092"/>
    </source>
</evidence>
<dbReference type="Gene3D" id="2.70.70.10">
    <property type="entry name" value="Glucose Permease (Domain IIA)"/>
    <property type="match status" value="1"/>
</dbReference>
<dbReference type="CDD" id="cd12797">
    <property type="entry name" value="M23_peptidase"/>
    <property type="match status" value="1"/>
</dbReference>
<accession>A0A845DCN4</accession>
<dbReference type="InterPro" id="IPR016047">
    <property type="entry name" value="M23ase_b-sheet_dom"/>
</dbReference>
<dbReference type="InterPro" id="IPR011055">
    <property type="entry name" value="Dup_hybrid_motif"/>
</dbReference>
<feature type="coiled-coil region" evidence="1">
    <location>
        <begin position="32"/>
        <end position="66"/>
    </location>
</feature>
<dbReference type="InterPro" id="IPR050570">
    <property type="entry name" value="Cell_wall_metabolism_enzyme"/>
</dbReference>
<name>A0A845DCN4_9BACT</name>
<organism evidence="4 5">
    <name type="scientific">Candidatus Spechtbacteria bacterium SB0662_bin_43</name>
    <dbReference type="NCBI Taxonomy" id="2604897"/>
    <lineage>
        <taxon>Bacteria</taxon>
        <taxon>Candidatus Spechtiibacteriota</taxon>
    </lineage>
</organism>
<dbReference type="AlphaFoldDB" id="A0A845DCN4"/>
<evidence type="ECO:0000313" key="4">
    <source>
        <dbReference type="EMBL" id="MYE38424.1"/>
    </source>
</evidence>
<evidence type="ECO:0000256" key="1">
    <source>
        <dbReference type="SAM" id="Coils"/>
    </source>
</evidence>
<dbReference type="SUPFAM" id="SSF51261">
    <property type="entry name" value="Duplicated hybrid motif"/>
    <property type="match status" value="1"/>
</dbReference>